<comment type="caution">
    <text evidence="9">The sequence shown here is derived from an EMBL/GenBank/DDBJ whole genome shotgun (WGS) entry which is preliminary data.</text>
</comment>
<keyword evidence="4 7" id="KW-0677">Repeat</keyword>
<evidence type="ECO:0000256" key="3">
    <source>
        <dbReference type="ARBA" id="ARBA00022679"/>
    </source>
</evidence>
<comment type="subcellular location">
    <subcellularLocation>
        <location evidence="7">Cytoplasm</location>
    </subcellularLocation>
</comment>
<dbReference type="Proteomes" id="UP000214610">
    <property type="component" value="Unassembled WGS sequence"/>
</dbReference>
<evidence type="ECO:0000256" key="7">
    <source>
        <dbReference type="HAMAP-Rule" id="MF_00387"/>
    </source>
</evidence>
<feature type="domain" description="UDP N-acetylglucosamine O-acyltransferase C-terminal" evidence="8">
    <location>
        <begin position="176"/>
        <end position="262"/>
    </location>
</feature>
<dbReference type="InterPro" id="IPR029098">
    <property type="entry name" value="Acetyltransf_C"/>
</dbReference>
<dbReference type="NCBIfam" id="NF003657">
    <property type="entry name" value="PRK05289.1"/>
    <property type="match status" value="1"/>
</dbReference>
<keyword evidence="5 7" id="KW-0443">Lipid metabolism</keyword>
<dbReference type="UniPathway" id="UPA00359">
    <property type="reaction ID" value="UER00477"/>
</dbReference>
<dbReference type="InterPro" id="IPR010137">
    <property type="entry name" value="Lipid_A_LpxA"/>
</dbReference>
<evidence type="ECO:0000256" key="6">
    <source>
        <dbReference type="ARBA" id="ARBA00023315"/>
    </source>
</evidence>
<comment type="function">
    <text evidence="7">Involved in the biosynthesis of lipid A, a phosphorylated glycolipid that anchors the lipopolysaccharide to the outer membrane of the cell.</text>
</comment>
<evidence type="ECO:0000256" key="2">
    <source>
        <dbReference type="ARBA" id="ARBA00022556"/>
    </source>
</evidence>
<keyword evidence="10" id="KW-1185">Reference proteome</keyword>
<keyword evidence="7" id="KW-0963">Cytoplasm</keyword>
<dbReference type="PIRSF" id="PIRSF000456">
    <property type="entry name" value="UDP-GlcNAc_acltr"/>
    <property type="match status" value="1"/>
</dbReference>
<dbReference type="RefSeq" id="WP_066592966.1">
    <property type="nucleotide sequence ID" value="NZ_CAJTBZ010000011.1"/>
</dbReference>
<dbReference type="InterPro" id="IPR001451">
    <property type="entry name" value="Hexapep"/>
</dbReference>
<dbReference type="GO" id="GO:0016020">
    <property type="term" value="C:membrane"/>
    <property type="evidence" value="ECO:0007669"/>
    <property type="project" value="GOC"/>
</dbReference>
<dbReference type="Gene3D" id="1.20.1180.10">
    <property type="entry name" value="Udp N-acetylglucosamine O-acyltransferase, C-terminal domain"/>
    <property type="match status" value="1"/>
</dbReference>
<name>A0A227KQG7_9BURK</name>
<keyword evidence="3 7" id="KW-0808">Transferase</keyword>
<evidence type="ECO:0000259" key="8">
    <source>
        <dbReference type="Pfam" id="PF13720"/>
    </source>
</evidence>
<proteinExistence type="inferred from homology"/>
<evidence type="ECO:0000313" key="9">
    <source>
        <dbReference type="EMBL" id="OXE49630.1"/>
    </source>
</evidence>
<gene>
    <name evidence="7" type="primary">lpxA</name>
    <name evidence="9" type="ORF">ADH67_05715</name>
</gene>
<comment type="subunit">
    <text evidence="7">Homotrimer.</text>
</comment>
<dbReference type="SUPFAM" id="SSF51161">
    <property type="entry name" value="Trimeric LpxA-like enzymes"/>
    <property type="match status" value="1"/>
</dbReference>
<accession>A0A227KQG7</accession>
<sequence>MAQIHPTSIVDPRAELADSVYVGPFCTIGPEVKIGDGCWFQSHIVVTGKTTIGSNNKFYAFAAVGIEPQDKKYKGEDTRLVIGDNNVIREHCTLSVGTVQDKGLTEVGSNNLLMANVHIAHDCRVGNNTIIANNVGLAGHVVVCDDAIIGGQSGIHQFVRIGRGAMLSGGSMMRQDVLPFCNYQGYPGAPFGVNIEGMKRHGYSRDAIHTAREVYKLIFRSNLNVSEASEAIKTLCAEITDPQSVMVADTMREFMETSPRGLAR</sequence>
<comment type="pathway">
    <text evidence="7">Glycolipid biosynthesis; lipid IV(A) biosynthesis; lipid IV(A) from (3R)-3-hydroxytetradecanoyl-[acyl-carrier-protein] and UDP-N-acetyl-alpha-D-glucosamine: step 1/6.</text>
</comment>
<dbReference type="Pfam" id="PF13720">
    <property type="entry name" value="Acetyltransf_11"/>
    <property type="match status" value="1"/>
</dbReference>
<dbReference type="Gene3D" id="2.160.10.10">
    <property type="entry name" value="Hexapeptide repeat proteins"/>
    <property type="match status" value="1"/>
</dbReference>
<organism evidence="9 10">
    <name type="scientific">Turicimonas muris</name>
    <dbReference type="NCBI Taxonomy" id="1796652"/>
    <lineage>
        <taxon>Bacteria</taxon>
        <taxon>Pseudomonadati</taxon>
        <taxon>Pseudomonadota</taxon>
        <taxon>Betaproteobacteria</taxon>
        <taxon>Burkholderiales</taxon>
        <taxon>Sutterellaceae</taxon>
        <taxon>Turicimonas</taxon>
    </lineage>
</organism>
<dbReference type="AlphaFoldDB" id="A0A227KQG7"/>
<dbReference type="EC" id="2.3.1.129" evidence="7"/>
<reference evidence="10" key="1">
    <citation type="submission" date="2017-05" db="EMBL/GenBank/DDBJ databases">
        <title>Improved OligoMM genomes.</title>
        <authorList>
            <person name="Garzetti D."/>
        </authorList>
    </citation>
    <scope>NUCLEOTIDE SEQUENCE [LARGE SCALE GENOMIC DNA]</scope>
    <source>
        <strain evidence="10">YL45</strain>
    </source>
</reference>
<dbReference type="GO" id="GO:0009245">
    <property type="term" value="P:lipid A biosynthetic process"/>
    <property type="evidence" value="ECO:0007669"/>
    <property type="project" value="UniProtKB-UniRule"/>
</dbReference>
<evidence type="ECO:0000256" key="1">
    <source>
        <dbReference type="ARBA" id="ARBA00022516"/>
    </source>
</evidence>
<dbReference type="CDD" id="cd03351">
    <property type="entry name" value="LbH_UDP-GlcNAc_AT"/>
    <property type="match status" value="1"/>
</dbReference>
<comment type="similarity">
    <text evidence="7">Belongs to the transferase hexapeptide repeat family. LpxA subfamily.</text>
</comment>
<keyword evidence="6 7" id="KW-0012">Acyltransferase</keyword>
<dbReference type="GeneID" id="78361527"/>
<dbReference type="InterPro" id="IPR037157">
    <property type="entry name" value="Acetyltransf_C_sf"/>
</dbReference>
<dbReference type="InterPro" id="IPR011004">
    <property type="entry name" value="Trimer_LpxA-like_sf"/>
</dbReference>
<evidence type="ECO:0000256" key="4">
    <source>
        <dbReference type="ARBA" id="ARBA00022737"/>
    </source>
</evidence>
<keyword evidence="2 7" id="KW-0441">Lipid A biosynthesis</keyword>
<dbReference type="Pfam" id="PF00132">
    <property type="entry name" value="Hexapep"/>
    <property type="match status" value="1"/>
</dbReference>
<comment type="catalytic activity">
    <reaction evidence="7">
        <text>a (3R)-hydroxyacyl-[ACP] + UDP-N-acetyl-alpha-D-glucosamine = a UDP-3-O-[(3R)-3-hydroxyacyl]-N-acetyl-alpha-D-glucosamine + holo-[ACP]</text>
        <dbReference type="Rhea" id="RHEA:67812"/>
        <dbReference type="Rhea" id="RHEA-COMP:9685"/>
        <dbReference type="Rhea" id="RHEA-COMP:9945"/>
        <dbReference type="ChEBI" id="CHEBI:57705"/>
        <dbReference type="ChEBI" id="CHEBI:64479"/>
        <dbReference type="ChEBI" id="CHEBI:78827"/>
        <dbReference type="ChEBI" id="CHEBI:173225"/>
        <dbReference type="EC" id="2.3.1.129"/>
    </reaction>
</comment>
<dbReference type="NCBIfam" id="TIGR01852">
    <property type="entry name" value="lipid_A_lpxA"/>
    <property type="match status" value="1"/>
</dbReference>
<evidence type="ECO:0000313" key="10">
    <source>
        <dbReference type="Proteomes" id="UP000214610"/>
    </source>
</evidence>
<keyword evidence="1 7" id="KW-0444">Lipid biosynthesis</keyword>
<dbReference type="PANTHER" id="PTHR43480">
    <property type="entry name" value="ACYL-[ACYL-CARRIER-PROTEIN]--UDP-N-ACETYLGLUCOSAMINE O-ACYLTRANSFERASE"/>
    <property type="match status" value="1"/>
</dbReference>
<dbReference type="HAMAP" id="MF_00387">
    <property type="entry name" value="LpxA"/>
    <property type="match status" value="1"/>
</dbReference>
<protein>
    <recommendedName>
        <fullName evidence="7">Acyl-[acyl-carrier-protein]--UDP-N-acetylglucosamine O-acyltransferase</fullName>
        <shortName evidence="7">UDP-N-acetylglucosamine acyltransferase</shortName>
        <ecNumber evidence="7">2.3.1.129</ecNumber>
    </recommendedName>
</protein>
<dbReference type="GO" id="GO:0005737">
    <property type="term" value="C:cytoplasm"/>
    <property type="evidence" value="ECO:0007669"/>
    <property type="project" value="UniProtKB-SubCell"/>
</dbReference>
<dbReference type="PANTHER" id="PTHR43480:SF1">
    <property type="entry name" value="ACYL-[ACYL-CARRIER-PROTEIN]--UDP-N-ACETYLGLUCOSAMINE O-ACYLTRANSFERASE, MITOCHONDRIAL-RELATED"/>
    <property type="match status" value="1"/>
</dbReference>
<dbReference type="GO" id="GO:0008780">
    <property type="term" value="F:acyl-[acyl-carrier-protein]-UDP-N-acetylglucosamine O-acyltransferase activity"/>
    <property type="evidence" value="ECO:0007669"/>
    <property type="project" value="UniProtKB-UniRule"/>
</dbReference>
<dbReference type="EMBL" id="NHMP01000003">
    <property type="protein sequence ID" value="OXE49630.1"/>
    <property type="molecule type" value="Genomic_DNA"/>
</dbReference>
<evidence type="ECO:0000256" key="5">
    <source>
        <dbReference type="ARBA" id="ARBA00023098"/>
    </source>
</evidence>